<reference evidence="3" key="1">
    <citation type="submission" date="2023-03" db="EMBL/GenBank/DDBJ databases">
        <title>Massive genome expansion in bonnet fungi (Mycena s.s.) driven by repeated elements and novel gene families across ecological guilds.</title>
        <authorList>
            <consortium name="Lawrence Berkeley National Laboratory"/>
            <person name="Harder C.B."/>
            <person name="Miyauchi S."/>
            <person name="Viragh M."/>
            <person name="Kuo A."/>
            <person name="Thoen E."/>
            <person name="Andreopoulos B."/>
            <person name="Lu D."/>
            <person name="Skrede I."/>
            <person name="Drula E."/>
            <person name="Henrissat B."/>
            <person name="Morin E."/>
            <person name="Kohler A."/>
            <person name="Barry K."/>
            <person name="LaButti K."/>
            <person name="Morin E."/>
            <person name="Salamov A."/>
            <person name="Lipzen A."/>
            <person name="Mereny Z."/>
            <person name="Hegedus B."/>
            <person name="Baldrian P."/>
            <person name="Stursova M."/>
            <person name="Weitz H."/>
            <person name="Taylor A."/>
            <person name="Grigoriev I.V."/>
            <person name="Nagy L.G."/>
            <person name="Martin F."/>
            <person name="Kauserud H."/>
        </authorList>
    </citation>
    <scope>NUCLEOTIDE SEQUENCE</scope>
    <source>
        <strain evidence="3">CBHHK182m</strain>
    </source>
</reference>
<evidence type="ECO:0000256" key="1">
    <source>
        <dbReference type="PROSITE-ProRule" id="PRU00259"/>
    </source>
</evidence>
<dbReference type="SMART" id="SM00185">
    <property type="entry name" value="ARM"/>
    <property type="match status" value="9"/>
</dbReference>
<proteinExistence type="predicted"/>
<dbReference type="Proteomes" id="UP001215598">
    <property type="component" value="Unassembled WGS sequence"/>
</dbReference>
<dbReference type="EMBL" id="JARKIB010000030">
    <property type="protein sequence ID" value="KAJ7763436.1"/>
    <property type="molecule type" value="Genomic_DNA"/>
</dbReference>
<dbReference type="PANTHER" id="PTHR46241:SF1">
    <property type="entry name" value="OUTER DYNEIN ARM-DOCKING COMPLEX SUBUNIT 2"/>
    <property type="match status" value="1"/>
</dbReference>
<keyword evidence="4" id="KW-1185">Reference proteome</keyword>
<dbReference type="Gene3D" id="1.25.10.10">
    <property type="entry name" value="Leucine-rich Repeat Variant"/>
    <property type="match status" value="3"/>
</dbReference>
<dbReference type="InterPro" id="IPR000225">
    <property type="entry name" value="Armadillo"/>
</dbReference>
<dbReference type="AlphaFoldDB" id="A0AAD7JII2"/>
<dbReference type="SUPFAM" id="SSF48371">
    <property type="entry name" value="ARM repeat"/>
    <property type="match status" value="1"/>
</dbReference>
<feature type="repeat" description="ARM" evidence="1">
    <location>
        <begin position="152"/>
        <end position="194"/>
    </location>
</feature>
<feature type="compositionally biased region" description="Low complexity" evidence="2">
    <location>
        <begin position="1"/>
        <end position="16"/>
    </location>
</feature>
<evidence type="ECO:0000313" key="4">
    <source>
        <dbReference type="Proteomes" id="UP001215598"/>
    </source>
</evidence>
<protein>
    <submittedName>
        <fullName evidence="3">Armadillo-type protein</fullName>
    </submittedName>
</protein>
<organism evidence="3 4">
    <name type="scientific">Mycena metata</name>
    <dbReference type="NCBI Taxonomy" id="1033252"/>
    <lineage>
        <taxon>Eukaryota</taxon>
        <taxon>Fungi</taxon>
        <taxon>Dikarya</taxon>
        <taxon>Basidiomycota</taxon>
        <taxon>Agaricomycotina</taxon>
        <taxon>Agaricomycetes</taxon>
        <taxon>Agaricomycetidae</taxon>
        <taxon>Agaricales</taxon>
        <taxon>Marasmiineae</taxon>
        <taxon>Mycenaceae</taxon>
        <taxon>Mycena</taxon>
    </lineage>
</organism>
<accession>A0AAD7JII2</accession>
<comment type="caution">
    <text evidence="3">The sequence shown here is derived from an EMBL/GenBank/DDBJ whole genome shotgun (WGS) entry which is preliminary data.</text>
</comment>
<evidence type="ECO:0000256" key="2">
    <source>
        <dbReference type="SAM" id="MobiDB-lite"/>
    </source>
</evidence>
<dbReference type="InterPro" id="IPR016024">
    <property type="entry name" value="ARM-type_fold"/>
</dbReference>
<sequence>MLYHSLTSSSLMPPLTRQRTPQSLHSEWSRNSLGATISIHAFAKPVMKVMYHRAVLDLIKRQRDIPLSAETMQIYTSYLGCKYVGETTKALILREIFKSVSSGPEAHVVADFLVSYEQLLDSTTVMVRCWTSLILAGLAFHPSTRGAVVVAQLCPQLVTLLGDGNGDIVEGACCALSHISCDLEGAKAVVEAGALETVQNLFMSPRAGVRRWTSEMLAGLTFDPLTRNAVIAAQLCPQLVALLGDDDAAVVDGACTVLIQLSCDSDVAKAVVEAGALETVQNLFTSPRAGVRRWASEMLAGLAFDPLTRNAVIAAQLCPQLVALLGDDDAAVVEGVCTTLAHISRDLNGAKAVIEAGVLETVQNLLTSPRAGVQRWTSEMLAKLAFDPSARKAVIAAQLCPQLVALLGDDDAAVVEGVCTTLAHISRDLNGAKAGIEAGVLETVQNLLTSPRAGVRRWTSEMLAGLTFDPSTRKAVIAAQLCPQLVALLGDDDAAVVEGACCALSHISCDLDVAKAVVEAGALETVQNLFTSPRAGVRRWTSEMLAGLAFYRSTRNAVIAAQLCPQLVALLGDDDAVVVERGCCALAHISCDYANITTSGSMEMDRQDAH</sequence>
<dbReference type="PROSITE" id="PS50176">
    <property type="entry name" value="ARM_REPEAT"/>
    <property type="match status" value="1"/>
</dbReference>
<evidence type="ECO:0000313" key="3">
    <source>
        <dbReference type="EMBL" id="KAJ7763436.1"/>
    </source>
</evidence>
<feature type="region of interest" description="Disordered" evidence="2">
    <location>
        <begin position="1"/>
        <end position="23"/>
    </location>
</feature>
<gene>
    <name evidence="3" type="ORF">B0H16DRAFT_1883767</name>
</gene>
<dbReference type="Pfam" id="PF00514">
    <property type="entry name" value="Arm"/>
    <property type="match status" value="4"/>
</dbReference>
<dbReference type="PANTHER" id="PTHR46241">
    <property type="entry name" value="ARMADILLO REPEAT-CONTAINING PROTEIN 4 ARMC4"/>
    <property type="match status" value="1"/>
</dbReference>
<name>A0AAD7JII2_9AGAR</name>
<dbReference type="InterPro" id="IPR011989">
    <property type="entry name" value="ARM-like"/>
</dbReference>